<dbReference type="EMBL" id="AWBU01000025">
    <property type="protein sequence ID" value="EQX24547.1"/>
    <property type="molecule type" value="Genomic_DNA"/>
</dbReference>
<protein>
    <recommendedName>
        <fullName evidence="3">Colicin</fullName>
    </recommendedName>
</protein>
<evidence type="ECO:0008006" key="3">
    <source>
        <dbReference type="Google" id="ProtNLM"/>
    </source>
</evidence>
<reference evidence="2" key="1">
    <citation type="submission" date="2013-07" db="EMBL/GenBank/DDBJ databases">
        <title>The genome sequence of Escherichia coli UMEA 3162-1.</title>
        <authorList>
            <consortium name="The Broad Institute Genome Sequencing Platform"/>
            <consortium name="The Broad Institute Genome Sequencing Center for Infectious Disease"/>
            <person name="Feldgarden M."/>
            <person name="Frimodt-Moller N."/>
            <person name="Leihof R.F."/>
            <person name="Rasmussen L."/>
            <person name="Young S.K."/>
            <person name="Zeng Q."/>
            <person name="Gargeya S."/>
            <person name="Abouelleil A."/>
            <person name="Alvarado L."/>
            <person name="Berlin A.M."/>
            <person name="Chapman S.B."/>
            <person name="Gainer-Dewar J."/>
            <person name="Goldberg J."/>
            <person name="Gnerre S."/>
            <person name="Griggs A."/>
            <person name="Gujja S."/>
            <person name="Hansen M."/>
            <person name="Howarth C."/>
            <person name="Imamovic A."/>
            <person name="Larimer J."/>
            <person name="McCowan C."/>
            <person name="Murphy C."/>
            <person name="Pearson M."/>
            <person name="Poon T."/>
            <person name="Priest M."/>
            <person name="Roberts A."/>
            <person name="Saif S."/>
            <person name="Shea T."/>
            <person name="Sykes S."/>
            <person name="Wortman J."/>
            <person name="Nusbaum C."/>
            <person name="Birren B."/>
        </authorList>
    </citation>
    <scope>NUCLEOTIDE SEQUENCE [LARGE SCALE GENOMIC DNA]</scope>
    <source>
        <strain evidence="2">UMEA 3162-1</strain>
    </source>
</reference>
<gene>
    <name evidence="1" type="ORF">G925_04068</name>
</gene>
<dbReference type="AlphaFoldDB" id="A0A0E2KZB1"/>
<evidence type="ECO:0000313" key="1">
    <source>
        <dbReference type="EMBL" id="EQX24547.1"/>
    </source>
</evidence>
<accession>A0A0E2KZB1</accession>
<dbReference type="HOGENOM" id="CLU_061137_1_0_6"/>
<sequence length="142" mass="16296">MRFPDLESFEHFGARGAVSGRPFNPDLAGGPIENLTIDGVTINREGIAIVEKHISRFDHDPANDVMISRLKKIANKELLPEKYDLNYYTHECREYQRYCNLGWETGEPNGLDGYELWNNAHTATLEDFKIKDTDLFHPDAKK</sequence>
<comment type="caution">
    <text evidence="1">The sequence shown here is derived from an EMBL/GenBank/DDBJ whole genome shotgun (WGS) entry which is preliminary data.</text>
</comment>
<dbReference type="Proteomes" id="UP000016035">
    <property type="component" value="Unassembled WGS sequence"/>
</dbReference>
<organism evidence="1 2">
    <name type="scientific">Escherichia coli (strain UMEA 3162-1)</name>
    <dbReference type="NCBI Taxonomy" id="1281200"/>
    <lineage>
        <taxon>Bacteria</taxon>
        <taxon>Pseudomonadati</taxon>
        <taxon>Pseudomonadota</taxon>
        <taxon>Gammaproteobacteria</taxon>
        <taxon>Enterobacterales</taxon>
        <taxon>Enterobacteriaceae</taxon>
        <taxon>Escherichia</taxon>
    </lineage>
</organism>
<proteinExistence type="predicted"/>
<dbReference type="PATRIC" id="fig|1281200.3.peg.4215"/>
<name>A0A0E2KZB1_ECOU3</name>
<evidence type="ECO:0000313" key="2">
    <source>
        <dbReference type="Proteomes" id="UP000016035"/>
    </source>
</evidence>